<dbReference type="InterPro" id="IPR001387">
    <property type="entry name" value="Cro/C1-type_HTH"/>
</dbReference>
<accession>F9DV10</accession>
<evidence type="ECO:0000313" key="2">
    <source>
        <dbReference type="EMBL" id="EGQ23795.1"/>
    </source>
</evidence>
<sequence>MFLKKETQQMTDDFGKMLKRLRVEQGLSLNDLSIKTGISSSYIYRLEQSKRKSVSFPKLVALSEALGVEPWVLAGSSLNWNKGETIGLKELLFNHQVQHDGEILSAEVKEILLEILEATLDADWSKESLLEELQVIGELISELKEI</sequence>
<dbReference type="Pfam" id="PF13560">
    <property type="entry name" value="HTH_31"/>
    <property type="match status" value="1"/>
</dbReference>
<dbReference type="Proteomes" id="UP000005316">
    <property type="component" value="Unassembled WGS sequence"/>
</dbReference>
<dbReference type="Gene3D" id="1.10.260.40">
    <property type="entry name" value="lambda repressor-like DNA-binding domains"/>
    <property type="match status" value="1"/>
</dbReference>
<proteinExistence type="predicted"/>
<dbReference type="InterPro" id="IPR010982">
    <property type="entry name" value="Lambda_DNA-bd_dom_sf"/>
</dbReference>
<protein>
    <submittedName>
        <fullName evidence="2">XRE family transcriptional regulator</fullName>
    </submittedName>
</protein>
<name>F9DV10_9BACL</name>
<dbReference type="HOGENOM" id="CLU_1776291_0_0_9"/>
<dbReference type="AlphaFoldDB" id="F9DV10"/>
<dbReference type="eggNOG" id="COG1396">
    <property type="taxonomic scope" value="Bacteria"/>
</dbReference>
<dbReference type="EMBL" id="AFPZ01000079">
    <property type="protein sequence ID" value="EGQ23795.1"/>
    <property type="molecule type" value="Genomic_DNA"/>
</dbReference>
<dbReference type="GO" id="GO:0003677">
    <property type="term" value="F:DNA binding"/>
    <property type="evidence" value="ECO:0007669"/>
    <property type="project" value="InterPro"/>
</dbReference>
<organism evidence="2 3">
    <name type="scientific">Sporosarcina newyorkensis 2681</name>
    <dbReference type="NCBI Taxonomy" id="1027292"/>
    <lineage>
        <taxon>Bacteria</taxon>
        <taxon>Bacillati</taxon>
        <taxon>Bacillota</taxon>
        <taxon>Bacilli</taxon>
        <taxon>Bacillales</taxon>
        <taxon>Caryophanaceae</taxon>
        <taxon>Sporosarcina</taxon>
    </lineage>
</organism>
<feature type="domain" description="HTH cro/C1-type" evidence="1">
    <location>
        <begin position="18"/>
        <end position="73"/>
    </location>
</feature>
<evidence type="ECO:0000259" key="1">
    <source>
        <dbReference type="PROSITE" id="PS50943"/>
    </source>
</evidence>
<dbReference type="CDD" id="cd00093">
    <property type="entry name" value="HTH_XRE"/>
    <property type="match status" value="1"/>
</dbReference>
<gene>
    <name evidence="2" type="ORF">HMPREF9372_2641</name>
</gene>
<comment type="caution">
    <text evidence="2">The sequence shown here is derived from an EMBL/GenBank/DDBJ whole genome shotgun (WGS) entry which is preliminary data.</text>
</comment>
<dbReference type="PROSITE" id="PS50943">
    <property type="entry name" value="HTH_CROC1"/>
    <property type="match status" value="1"/>
</dbReference>
<dbReference type="SUPFAM" id="SSF47413">
    <property type="entry name" value="lambda repressor-like DNA-binding domains"/>
    <property type="match status" value="1"/>
</dbReference>
<dbReference type="SMART" id="SM00530">
    <property type="entry name" value="HTH_XRE"/>
    <property type="match status" value="1"/>
</dbReference>
<reference evidence="2 3" key="1">
    <citation type="submission" date="2011-04" db="EMBL/GenBank/DDBJ databases">
        <authorList>
            <person name="Muzny D."/>
            <person name="Qin X."/>
            <person name="Deng J."/>
            <person name="Jiang H."/>
            <person name="Liu Y."/>
            <person name="Qu J."/>
            <person name="Song X.-Z."/>
            <person name="Zhang L."/>
            <person name="Thornton R."/>
            <person name="Coyle M."/>
            <person name="Francisco L."/>
            <person name="Jackson L."/>
            <person name="Javaid M."/>
            <person name="Korchina V."/>
            <person name="Kovar C."/>
            <person name="Mata R."/>
            <person name="Mathew T."/>
            <person name="Ngo R."/>
            <person name="Nguyen L."/>
            <person name="Nguyen N."/>
            <person name="Okwuonu G."/>
            <person name="Ongeri F."/>
            <person name="Pham C."/>
            <person name="Simmons D."/>
            <person name="Wilczek-Boney K."/>
            <person name="Hale W."/>
            <person name="Jakkamsetti A."/>
            <person name="Pham P."/>
            <person name="Ruth R."/>
            <person name="San Lucas F."/>
            <person name="Warren J."/>
            <person name="Zhang J."/>
            <person name="Zhao Z."/>
            <person name="Zhou C."/>
            <person name="Zhu D."/>
            <person name="Lee S."/>
            <person name="Bess C."/>
            <person name="Blankenburg K."/>
            <person name="Forbes L."/>
            <person name="Fu Q."/>
            <person name="Gubbala S."/>
            <person name="Hirani K."/>
            <person name="Jayaseelan J.C."/>
            <person name="Lara F."/>
            <person name="Munidasa M."/>
            <person name="Palculict T."/>
            <person name="Patil S."/>
            <person name="Pu L.-L."/>
            <person name="Saada N."/>
            <person name="Tang L."/>
            <person name="Weissenberger G."/>
            <person name="Zhu Y."/>
            <person name="Hemphill L."/>
            <person name="Shang Y."/>
            <person name="Youmans B."/>
            <person name="Ayvaz T."/>
            <person name="Ross M."/>
            <person name="Santibanez J."/>
            <person name="Aqrawi P."/>
            <person name="Gross S."/>
            <person name="Joshi V."/>
            <person name="Fowler G."/>
            <person name="Nazareth L."/>
            <person name="Reid J."/>
            <person name="Worley K."/>
            <person name="Petrosino J."/>
            <person name="Highlander S."/>
            <person name="Gibbs R."/>
        </authorList>
    </citation>
    <scope>NUCLEOTIDE SEQUENCE [LARGE SCALE GENOMIC DNA]</scope>
    <source>
        <strain evidence="2 3">2681</strain>
    </source>
</reference>
<evidence type="ECO:0000313" key="3">
    <source>
        <dbReference type="Proteomes" id="UP000005316"/>
    </source>
</evidence>